<accession>A0A2S8FYV5</accession>
<reference evidence="1 2" key="1">
    <citation type="submission" date="2018-02" db="EMBL/GenBank/DDBJ databases">
        <title>Comparative genomes isolates from brazilian mangrove.</title>
        <authorList>
            <person name="Araujo J.E."/>
            <person name="Taketani R.G."/>
            <person name="Silva M.C.P."/>
            <person name="Loureco M.V."/>
            <person name="Andreote F.D."/>
        </authorList>
    </citation>
    <scope>NUCLEOTIDE SEQUENCE [LARGE SCALE GENOMIC DNA]</scope>
    <source>
        <strain evidence="1 2">Hex-1 MGV</strain>
    </source>
</reference>
<proteinExistence type="predicted"/>
<protein>
    <submittedName>
        <fullName evidence="1">Uncharacterized protein</fullName>
    </submittedName>
</protein>
<dbReference type="Proteomes" id="UP000238322">
    <property type="component" value="Unassembled WGS sequence"/>
</dbReference>
<dbReference type="RefSeq" id="WP_105328618.1">
    <property type="nucleotide sequence ID" value="NZ_PUHY01000005.1"/>
</dbReference>
<sequence>MSIEFIAQISPPVDQDTLERLVQKIKANHYWRVIRQTADELAICHGEHIDEQRESISIYLAPHEILIAFHVAQGQERAELVDVLQGMLREVGVASRFEEE</sequence>
<evidence type="ECO:0000313" key="1">
    <source>
        <dbReference type="EMBL" id="PQO37368.1"/>
    </source>
</evidence>
<gene>
    <name evidence="1" type="ORF">C5Y83_05340</name>
</gene>
<evidence type="ECO:0000313" key="2">
    <source>
        <dbReference type="Proteomes" id="UP000238322"/>
    </source>
</evidence>
<dbReference type="EMBL" id="PUHY01000005">
    <property type="protein sequence ID" value="PQO37368.1"/>
    <property type="molecule type" value="Genomic_DNA"/>
</dbReference>
<comment type="caution">
    <text evidence="1">The sequence shown here is derived from an EMBL/GenBank/DDBJ whole genome shotgun (WGS) entry which is preliminary data.</text>
</comment>
<dbReference type="AlphaFoldDB" id="A0A2S8FYV5"/>
<name>A0A2S8FYV5_9BACT</name>
<organism evidence="1 2">
    <name type="scientific">Blastopirellula marina</name>
    <dbReference type="NCBI Taxonomy" id="124"/>
    <lineage>
        <taxon>Bacteria</taxon>
        <taxon>Pseudomonadati</taxon>
        <taxon>Planctomycetota</taxon>
        <taxon>Planctomycetia</taxon>
        <taxon>Pirellulales</taxon>
        <taxon>Pirellulaceae</taxon>
        <taxon>Blastopirellula</taxon>
    </lineage>
</organism>